<accession>A0A7R9IH74</accession>
<dbReference type="InterPro" id="IPR052638">
    <property type="entry name" value="PiggyBac_TE-derived"/>
</dbReference>
<dbReference type="PANTHER" id="PTHR47055">
    <property type="entry name" value="DDE_TNP_1_7 DOMAIN-CONTAINING PROTEIN"/>
    <property type="match status" value="1"/>
</dbReference>
<feature type="region of interest" description="Disordered" evidence="1">
    <location>
        <begin position="1"/>
        <end position="20"/>
    </location>
</feature>
<evidence type="ECO:0008006" key="3">
    <source>
        <dbReference type="Google" id="ProtNLM"/>
    </source>
</evidence>
<sequence length="290" mass="32779">MSPPENHSLSDDDIEDEDFINPDINHISGNQLRATAELHTKPLGETGIVSTIMGEEDTPEECLEHINISENDNKSKRMKIGTSSLKWQSMDLPFAPEPNWEQPEWIQNSSSPVELFEMFFDGILLLSGYCSVPRYQMYWETSSDTHNEAISKKASLEEASTLKNKVRGSYSQMTDTSSGITWIRYHDNNIVTVASIFRGVKPIAPKGKEDTLDLLSFTRYIVQTYLAMYSIRVAPGPSPKTLKKILCSDKRLDGFNHVIVKSMKQVRCGECHKNTTRKCKKCNVGCHVHC</sequence>
<name>A0A7R9IH74_9NEOP</name>
<dbReference type="GO" id="GO:0043565">
    <property type="term" value="F:sequence-specific DNA binding"/>
    <property type="evidence" value="ECO:0007669"/>
    <property type="project" value="TreeGrafter"/>
</dbReference>
<evidence type="ECO:0000313" key="2">
    <source>
        <dbReference type="EMBL" id="CAD7458297.1"/>
    </source>
</evidence>
<protein>
    <recommendedName>
        <fullName evidence="3">PiggyBac transposable element-derived protein domain-containing protein</fullName>
    </recommendedName>
</protein>
<dbReference type="AlphaFoldDB" id="A0A7R9IH74"/>
<reference evidence="2" key="1">
    <citation type="submission" date="2020-11" db="EMBL/GenBank/DDBJ databases">
        <authorList>
            <person name="Tran Van P."/>
        </authorList>
    </citation>
    <scope>NUCLEOTIDE SEQUENCE</scope>
</reference>
<feature type="compositionally biased region" description="Acidic residues" evidence="1">
    <location>
        <begin position="11"/>
        <end position="20"/>
    </location>
</feature>
<dbReference type="PANTHER" id="PTHR47055:SF3">
    <property type="entry name" value="PHORBOL-ESTER_DAG-TYPE DOMAIN-CONTAINING PROTEIN"/>
    <property type="match status" value="1"/>
</dbReference>
<proteinExistence type="predicted"/>
<evidence type="ECO:0000256" key="1">
    <source>
        <dbReference type="SAM" id="MobiDB-lite"/>
    </source>
</evidence>
<dbReference type="EMBL" id="OE002183">
    <property type="protein sequence ID" value="CAD7458297.1"/>
    <property type="molecule type" value="Genomic_DNA"/>
</dbReference>
<organism evidence="2">
    <name type="scientific">Timema tahoe</name>
    <dbReference type="NCBI Taxonomy" id="61484"/>
    <lineage>
        <taxon>Eukaryota</taxon>
        <taxon>Metazoa</taxon>
        <taxon>Ecdysozoa</taxon>
        <taxon>Arthropoda</taxon>
        <taxon>Hexapoda</taxon>
        <taxon>Insecta</taxon>
        <taxon>Pterygota</taxon>
        <taxon>Neoptera</taxon>
        <taxon>Polyneoptera</taxon>
        <taxon>Phasmatodea</taxon>
        <taxon>Timematodea</taxon>
        <taxon>Timematoidea</taxon>
        <taxon>Timematidae</taxon>
        <taxon>Timema</taxon>
    </lineage>
</organism>
<gene>
    <name evidence="2" type="ORF">TTEB3V08_LOCUS6280</name>
</gene>